<sequence length="171" mass="19871">MKSVALRQLMYQVNCMVERRKVKFSKPVLTDSTPKWPASRFSVGGLRHYGEWIAVCAYIHKNLKLHGYECKEFYTSEVGNKFVRALESRLCSATAGQLYQLLIAAREFEAPIEHIVLQELRPQISELRTEDLLRLPRVVTTRDPEFWGPIKEVSFHEKINKGNRKLTHAQK</sequence>
<dbReference type="InParanoid" id="A7AW40"/>
<dbReference type="OMA" id="RVNCKNV"/>
<accession>A7AW40</accession>
<dbReference type="Proteomes" id="UP000002173">
    <property type="component" value="Chromosome 1"/>
</dbReference>
<comment type="caution">
    <text evidence="1">The sequence shown here is derived from an EMBL/GenBank/DDBJ whole genome shotgun (WGS) entry which is preliminary data.</text>
</comment>
<protein>
    <submittedName>
        <fullName evidence="1">Uncharacterized protein</fullName>
    </submittedName>
</protein>
<keyword evidence="2" id="KW-1185">Reference proteome</keyword>
<dbReference type="VEuPathDB" id="PiroplasmaDB:BBOV_I001840"/>
<dbReference type="EMBL" id="AAXT01000005">
    <property type="protein sequence ID" value="EDO05268.1"/>
    <property type="molecule type" value="Genomic_DNA"/>
</dbReference>
<proteinExistence type="predicted"/>
<reference evidence="1 2" key="1">
    <citation type="journal article" date="2007" name="PLoS Pathog.">
        <title>Genome sequence of Babesia bovis and comparative analysis of apicomplexan hemoprotozoa.</title>
        <authorList>
            <person name="Brayton K.A."/>
            <person name="Lau A.O.T."/>
            <person name="Herndon D.R."/>
            <person name="Hannick L."/>
            <person name="Kappmeyer L.S."/>
            <person name="Berens S.J."/>
            <person name="Bidwell S.L."/>
            <person name="Brown W.C."/>
            <person name="Crabtree J."/>
            <person name="Fadrosh D."/>
            <person name="Feldblum T."/>
            <person name="Forberger H.A."/>
            <person name="Haas B.J."/>
            <person name="Howell J.M."/>
            <person name="Khouri H."/>
            <person name="Koo H."/>
            <person name="Mann D.J."/>
            <person name="Norimine J."/>
            <person name="Paulsen I.T."/>
            <person name="Radune D."/>
            <person name="Ren Q."/>
            <person name="Smith R.K. Jr."/>
            <person name="Suarez C.E."/>
            <person name="White O."/>
            <person name="Wortman J.R."/>
            <person name="Knowles D.P. Jr."/>
            <person name="McElwain T.F."/>
            <person name="Nene V.M."/>
        </authorList>
    </citation>
    <scope>NUCLEOTIDE SEQUENCE [LARGE SCALE GENOMIC DNA]</scope>
    <source>
        <strain evidence="1">T2Bo</strain>
    </source>
</reference>
<dbReference type="eggNOG" id="ENOG502RWFD">
    <property type="taxonomic scope" value="Eukaryota"/>
</dbReference>
<evidence type="ECO:0000313" key="1">
    <source>
        <dbReference type="EMBL" id="EDO05268.1"/>
    </source>
</evidence>
<name>A7AW40_BABBO</name>
<gene>
    <name evidence="1" type="ORF">BBOV_I001840</name>
</gene>
<evidence type="ECO:0000313" key="2">
    <source>
        <dbReference type="Proteomes" id="UP000002173"/>
    </source>
</evidence>
<organism evidence="1 2">
    <name type="scientific">Babesia bovis</name>
    <dbReference type="NCBI Taxonomy" id="5865"/>
    <lineage>
        <taxon>Eukaryota</taxon>
        <taxon>Sar</taxon>
        <taxon>Alveolata</taxon>
        <taxon>Apicomplexa</taxon>
        <taxon>Aconoidasida</taxon>
        <taxon>Piroplasmida</taxon>
        <taxon>Babesiidae</taxon>
        <taxon>Babesia</taxon>
    </lineage>
</organism>
<dbReference type="AlphaFoldDB" id="A7AW40"/>